<name>M2N8P5_BAUPA</name>
<keyword evidence="3" id="KW-1185">Reference proteome</keyword>
<dbReference type="HOGENOM" id="CLU_101871_0_0_1"/>
<dbReference type="InterPro" id="IPR011990">
    <property type="entry name" value="TPR-like_helical_dom_sf"/>
</dbReference>
<dbReference type="GeneID" id="19115777"/>
<evidence type="ECO:0000256" key="1">
    <source>
        <dbReference type="SAM" id="MobiDB-lite"/>
    </source>
</evidence>
<feature type="non-terminal residue" evidence="2">
    <location>
        <position position="209"/>
    </location>
</feature>
<dbReference type="Gene3D" id="1.25.40.10">
    <property type="entry name" value="Tetratricopeptide repeat domain"/>
    <property type="match status" value="1"/>
</dbReference>
<feature type="non-terminal residue" evidence="2">
    <location>
        <position position="1"/>
    </location>
</feature>
<dbReference type="Pfam" id="PF08238">
    <property type="entry name" value="Sel1"/>
    <property type="match status" value="3"/>
</dbReference>
<dbReference type="KEGG" id="bcom:BAUCODRAFT_58088"/>
<organism evidence="2 3">
    <name type="scientific">Baudoinia panamericana (strain UAMH 10762)</name>
    <name type="common">Angels' share fungus</name>
    <name type="synonym">Baudoinia compniacensis (strain UAMH 10762)</name>
    <dbReference type="NCBI Taxonomy" id="717646"/>
    <lineage>
        <taxon>Eukaryota</taxon>
        <taxon>Fungi</taxon>
        <taxon>Dikarya</taxon>
        <taxon>Ascomycota</taxon>
        <taxon>Pezizomycotina</taxon>
        <taxon>Dothideomycetes</taxon>
        <taxon>Dothideomycetidae</taxon>
        <taxon>Mycosphaerellales</taxon>
        <taxon>Teratosphaeriaceae</taxon>
        <taxon>Baudoinia</taxon>
    </lineage>
</organism>
<sequence>PSVQTESTEKTIRATPLHEKSPSADLTAEENLEIGIQEHSAGQLQKSTYHLRLAAKEGLPTAMLLYALACRHGWGMKPNAEDGVMWLRKAIDSAGLGLVDVEAAISHASRSPNPDPGTELAERRKRKAQFALAIYELGISYMNGWGCAKDKALALRCYEVAGAWGDCDALAEAGYCYTQGVGCKKDLRKAAGLYRRAAEGGMSMAGNSW</sequence>
<feature type="region of interest" description="Disordered" evidence="1">
    <location>
        <begin position="1"/>
        <end position="24"/>
    </location>
</feature>
<dbReference type="PANTHER" id="PTHR43628">
    <property type="entry name" value="ACTIVATOR OF C KINASE PROTEIN 1-RELATED"/>
    <property type="match status" value="1"/>
</dbReference>
<feature type="compositionally biased region" description="Basic and acidic residues" evidence="1">
    <location>
        <begin position="7"/>
        <end position="22"/>
    </location>
</feature>
<evidence type="ECO:0008006" key="4">
    <source>
        <dbReference type="Google" id="ProtNLM"/>
    </source>
</evidence>
<dbReference type="GO" id="GO:0010972">
    <property type="term" value="P:negative regulation of G2/M transition of mitotic cell cycle"/>
    <property type="evidence" value="ECO:0007669"/>
    <property type="project" value="TreeGrafter"/>
</dbReference>
<gene>
    <name evidence="2" type="ORF">BAUCODRAFT_58088</name>
</gene>
<proteinExistence type="predicted"/>
<dbReference type="InterPro" id="IPR052945">
    <property type="entry name" value="Mitotic_Regulator"/>
</dbReference>
<evidence type="ECO:0000313" key="3">
    <source>
        <dbReference type="Proteomes" id="UP000011761"/>
    </source>
</evidence>
<protein>
    <recommendedName>
        <fullName evidence="4">HCP-like protein</fullName>
    </recommendedName>
</protein>
<dbReference type="Proteomes" id="UP000011761">
    <property type="component" value="Unassembled WGS sequence"/>
</dbReference>
<dbReference type="SMART" id="SM00671">
    <property type="entry name" value="SEL1"/>
    <property type="match status" value="3"/>
</dbReference>
<dbReference type="GO" id="GO:0032153">
    <property type="term" value="C:cell division site"/>
    <property type="evidence" value="ECO:0007669"/>
    <property type="project" value="TreeGrafter"/>
</dbReference>
<accession>M2N8P5</accession>
<dbReference type="STRING" id="717646.M2N8P5"/>
<dbReference type="AlphaFoldDB" id="M2N8P5"/>
<dbReference type="PANTHER" id="PTHR43628:SF11">
    <property type="entry name" value="PROTEIN DSF2"/>
    <property type="match status" value="1"/>
</dbReference>
<evidence type="ECO:0000313" key="2">
    <source>
        <dbReference type="EMBL" id="EMC95210.1"/>
    </source>
</evidence>
<dbReference type="SUPFAM" id="SSF81901">
    <property type="entry name" value="HCP-like"/>
    <property type="match status" value="1"/>
</dbReference>
<dbReference type="OMA" id="AWIYKPK"/>
<dbReference type="EMBL" id="KB445557">
    <property type="protein sequence ID" value="EMC95210.1"/>
    <property type="molecule type" value="Genomic_DNA"/>
</dbReference>
<dbReference type="eggNOG" id="ENOG502QW3C">
    <property type="taxonomic scope" value="Eukaryota"/>
</dbReference>
<dbReference type="OrthoDB" id="2384430at2759"/>
<dbReference type="InterPro" id="IPR006597">
    <property type="entry name" value="Sel1-like"/>
</dbReference>
<reference evidence="2 3" key="1">
    <citation type="journal article" date="2012" name="PLoS Pathog.">
        <title>Diverse lifestyles and strategies of plant pathogenesis encoded in the genomes of eighteen Dothideomycetes fungi.</title>
        <authorList>
            <person name="Ohm R.A."/>
            <person name="Feau N."/>
            <person name="Henrissat B."/>
            <person name="Schoch C.L."/>
            <person name="Horwitz B.A."/>
            <person name="Barry K.W."/>
            <person name="Condon B.J."/>
            <person name="Copeland A.C."/>
            <person name="Dhillon B."/>
            <person name="Glaser F."/>
            <person name="Hesse C.N."/>
            <person name="Kosti I."/>
            <person name="LaButti K."/>
            <person name="Lindquist E.A."/>
            <person name="Lucas S."/>
            <person name="Salamov A.A."/>
            <person name="Bradshaw R.E."/>
            <person name="Ciuffetti L."/>
            <person name="Hamelin R.C."/>
            <person name="Kema G.H.J."/>
            <person name="Lawrence C."/>
            <person name="Scott J.A."/>
            <person name="Spatafora J.W."/>
            <person name="Turgeon B.G."/>
            <person name="de Wit P.J.G.M."/>
            <person name="Zhong S."/>
            <person name="Goodwin S.B."/>
            <person name="Grigoriev I.V."/>
        </authorList>
    </citation>
    <scope>NUCLEOTIDE SEQUENCE [LARGE SCALE GENOMIC DNA]</scope>
    <source>
        <strain evidence="2 3">UAMH 10762</strain>
    </source>
</reference>
<dbReference type="RefSeq" id="XP_007677525.1">
    <property type="nucleotide sequence ID" value="XM_007679335.2"/>
</dbReference>